<organism evidence="1 2">
    <name type="scientific">Aromia moschata</name>
    <dbReference type="NCBI Taxonomy" id="1265417"/>
    <lineage>
        <taxon>Eukaryota</taxon>
        <taxon>Metazoa</taxon>
        <taxon>Ecdysozoa</taxon>
        <taxon>Arthropoda</taxon>
        <taxon>Hexapoda</taxon>
        <taxon>Insecta</taxon>
        <taxon>Pterygota</taxon>
        <taxon>Neoptera</taxon>
        <taxon>Endopterygota</taxon>
        <taxon>Coleoptera</taxon>
        <taxon>Polyphaga</taxon>
        <taxon>Cucujiformia</taxon>
        <taxon>Chrysomeloidea</taxon>
        <taxon>Cerambycidae</taxon>
        <taxon>Cerambycinae</taxon>
        <taxon>Callichromatini</taxon>
        <taxon>Aromia</taxon>
    </lineage>
</organism>
<keyword evidence="2" id="KW-1185">Reference proteome</keyword>
<protein>
    <submittedName>
        <fullName evidence="1">Uncharacterized protein</fullName>
    </submittedName>
</protein>
<dbReference type="Proteomes" id="UP001162162">
    <property type="component" value="Unassembled WGS sequence"/>
</dbReference>
<reference evidence="1" key="1">
    <citation type="journal article" date="2023" name="Insect Mol. Biol.">
        <title>Genome sequencing provides insights into the evolution of gene families encoding plant cell wall-degrading enzymes in longhorned beetles.</title>
        <authorList>
            <person name="Shin N.R."/>
            <person name="Okamura Y."/>
            <person name="Kirsch R."/>
            <person name="Pauchet Y."/>
        </authorList>
    </citation>
    <scope>NUCLEOTIDE SEQUENCE</scope>
    <source>
        <strain evidence="1">AMC_N1</strain>
    </source>
</reference>
<accession>A0AAV8XDC9</accession>
<gene>
    <name evidence="1" type="ORF">NQ318_008515</name>
</gene>
<evidence type="ECO:0000313" key="1">
    <source>
        <dbReference type="EMBL" id="KAJ8936403.1"/>
    </source>
</evidence>
<dbReference type="EMBL" id="JAPWTK010000745">
    <property type="protein sequence ID" value="KAJ8936403.1"/>
    <property type="molecule type" value="Genomic_DNA"/>
</dbReference>
<evidence type="ECO:0000313" key="2">
    <source>
        <dbReference type="Proteomes" id="UP001162162"/>
    </source>
</evidence>
<proteinExistence type="predicted"/>
<comment type="caution">
    <text evidence="1">The sequence shown here is derived from an EMBL/GenBank/DDBJ whole genome shotgun (WGS) entry which is preliminary data.</text>
</comment>
<dbReference type="AlphaFoldDB" id="A0AAV8XDC9"/>
<sequence length="92" mass="10541">MEEDESDRNGINIVSPIDSSLAVYGGVEIKPFVDKSYNLETNQMTIKSEPCQDAKCAENQPKSIMGYHESERCLAIKSEYLDIKKEEDEYDW</sequence>
<name>A0AAV8XDC9_9CUCU</name>